<evidence type="ECO:0000313" key="2">
    <source>
        <dbReference type="Proteomes" id="UP000004110"/>
    </source>
</evidence>
<dbReference type="EMBL" id="AAYH02000048">
    <property type="protein sequence ID" value="EDO52470.1"/>
    <property type="molecule type" value="Genomic_DNA"/>
</dbReference>
<name>A0ABC9N6V0_BACUC</name>
<sequence length="36" mass="4171">MAKMKPKSGKNLEEYSYFAENSYLCATKSVHNKRDT</sequence>
<dbReference type="AlphaFoldDB" id="A0ABC9N6V0"/>
<dbReference type="Proteomes" id="UP000004110">
    <property type="component" value="Unassembled WGS sequence"/>
</dbReference>
<protein>
    <submittedName>
        <fullName evidence="1">Uncharacterized protein</fullName>
    </submittedName>
</protein>
<evidence type="ECO:0000313" key="1">
    <source>
        <dbReference type="EMBL" id="EDO52470.1"/>
    </source>
</evidence>
<proteinExistence type="predicted"/>
<accession>A0ABC9N6V0</accession>
<organism evidence="1 2">
    <name type="scientific">Bacteroides uniformis (strain ATCC 8492 / DSM 6597 / CCUG 4942 / CIP 103695 / JCM 5828 / KCTC 5204 / NCTC 13054 / VPI 0061)</name>
    <dbReference type="NCBI Taxonomy" id="411479"/>
    <lineage>
        <taxon>Bacteria</taxon>
        <taxon>Pseudomonadati</taxon>
        <taxon>Bacteroidota</taxon>
        <taxon>Bacteroidia</taxon>
        <taxon>Bacteroidales</taxon>
        <taxon>Bacteroidaceae</taxon>
        <taxon>Bacteroides</taxon>
    </lineage>
</organism>
<comment type="caution">
    <text evidence="1">The sequence shown here is derived from an EMBL/GenBank/DDBJ whole genome shotgun (WGS) entry which is preliminary data.</text>
</comment>
<reference evidence="1" key="1">
    <citation type="submission" date="2007-06" db="EMBL/GenBank/DDBJ databases">
        <authorList>
            <person name="Fulton L."/>
            <person name="Clifton S."/>
            <person name="Fulton B."/>
            <person name="Xu J."/>
            <person name="Minx P."/>
            <person name="Pepin K.H."/>
            <person name="Johnson M."/>
            <person name="Thiruvilangam P."/>
            <person name="Bhonagiri V."/>
            <person name="Nash W.E."/>
            <person name="Mardis E.R."/>
            <person name="Wilson R.K."/>
        </authorList>
    </citation>
    <scope>NUCLEOTIDE SEQUENCE [LARGE SCALE GENOMIC DNA]</scope>
    <source>
        <strain evidence="1">ATCC 8492</strain>
    </source>
</reference>
<gene>
    <name evidence="1" type="ORF">BACUNI_04085</name>
</gene>
<reference evidence="1" key="2">
    <citation type="submission" date="2013-11" db="EMBL/GenBank/DDBJ databases">
        <title>Draft genome sequence of Bacteroides uniformis (ATCC 8492).</title>
        <authorList>
            <person name="Sudarsanam P."/>
            <person name="Ley R."/>
            <person name="Guruge J."/>
            <person name="Turnbaugh P.J."/>
            <person name="Mahowald M."/>
            <person name="Liep D."/>
            <person name="Gordon J."/>
        </authorList>
    </citation>
    <scope>NUCLEOTIDE SEQUENCE</scope>
    <source>
        <strain evidence="1">ATCC 8492</strain>
    </source>
</reference>
<keyword evidence="2" id="KW-1185">Reference proteome</keyword>